<reference evidence="5 6" key="1">
    <citation type="journal article" date="2016" name="Genome Announc.">
        <title>Genome Sequence of Madurella mycetomatis mm55, Isolated from a Human Mycetoma Case in Sudan.</title>
        <authorList>
            <person name="Smit S."/>
            <person name="Derks M.F."/>
            <person name="Bervoets S."/>
            <person name="Fahal A."/>
            <person name="van Leeuwen W."/>
            <person name="van Belkum A."/>
            <person name="van de Sande W.W."/>
        </authorList>
    </citation>
    <scope>NUCLEOTIDE SEQUENCE [LARGE SCALE GENOMIC DNA]</scope>
    <source>
        <strain evidence="6">mm55</strain>
    </source>
</reference>
<feature type="domain" description="Rad26-like N-terminal" evidence="4">
    <location>
        <begin position="366"/>
        <end position="413"/>
    </location>
</feature>
<dbReference type="OrthoDB" id="5245063at2759"/>
<evidence type="ECO:0000259" key="3">
    <source>
        <dbReference type="Pfam" id="PF21046"/>
    </source>
</evidence>
<evidence type="ECO:0000313" key="6">
    <source>
        <dbReference type="Proteomes" id="UP000078237"/>
    </source>
</evidence>
<dbReference type="AlphaFoldDB" id="A0A175WFD0"/>
<evidence type="ECO:0000259" key="2">
    <source>
        <dbReference type="Pfam" id="PF12331"/>
    </source>
</evidence>
<feature type="region of interest" description="Disordered" evidence="1">
    <location>
        <begin position="250"/>
        <end position="313"/>
    </location>
</feature>
<feature type="region of interest" description="Disordered" evidence="1">
    <location>
        <begin position="68"/>
        <end position="162"/>
    </location>
</feature>
<dbReference type="EMBL" id="LCTW02000019">
    <property type="protein sequence ID" value="KXX82179.1"/>
    <property type="molecule type" value="Genomic_DNA"/>
</dbReference>
<feature type="compositionally biased region" description="Pro residues" evidence="1">
    <location>
        <begin position="99"/>
        <end position="117"/>
    </location>
</feature>
<dbReference type="Pfam" id="PF21048">
    <property type="entry name" value="Rad26-like_N"/>
    <property type="match status" value="1"/>
</dbReference>
<sequence>MDEFSDDGFDDLNDTILEELENHAVQFTQAQKHALSQATHATQVQHNALEYDFDDDDLDDTVVIDEHAQLPPRPAIERTLPIQQPRQGTEPRWNQHMPSRPPYPPPQQYPRPIPQPLPSQRYPLSSARPHLPAQPSQFARPPPPVPRSYSLQPSQAVHAGPGGQSDIIAALQARVYTLESDIIAAKGEAAILRSKFDKAQMTHDAEIARLKKQNAEQIAKQERIAEAARAAERTAATELQFARQDLREELGRAKTRRKDGPSTPKKNKTFGLADGFDGVEILSSPTKGQTMRRKDSGPAPDRTPTKGKENARSSTALRLLSRHILEKQRMIARTPMRSLSHPGRAPWHLTYVTITSSRDSANHVQFLRLVLDHCALRDQPPTFDLFSRFAFPSEPAQTFASTIFHKLPQLGDPTQPLRVLVDFSDLVIDMWQRCLSERYHAPIYYLVALVLYTLELNAAAVAPHIISSLVPVCTTTCRLVALPRFNRPDGSTSDDNIVRQLDLDIDVTQCLSLLCLAALGCPSLPFDSETTEAPGSPRVEFWKTVELDFVLMMLSPKHPEMDWFGMLSLLWTSVTPLSIGPIPSATNASGRAEAKTPQLVAATVIDCVSSFLCEPPRWAPPGSVKELVVRSAALETLTVFATSPFGAFQLADSDVAIPRVVTVLSWAVDRLYDMDATTPLRKAAEHQMGTSGETKRGEDMDVDQLGPNPAEMQVDRDQQKQSVDDDEAADIGEDLEPDPVSLLCRLISRAVRLLHLLATDRRTAEVANISTKLAASHGGSQRHLLALARLNFAEEDLVMEAGVDAETVELAHELLEPAVTPDEGEEVGEVFGD</sequence>
<feature type="domain" description="Rad26-like C-terminal" evidence="3">
    <location>
        <begin position="767"/>
        <end position="831"/>
    </location>
</feature>
<organism evidence="5 6">
    <name type="scientific">Madurella mycetomatis</name>
    <dbReference type="NCBI Taxonomy" id="100816"/>
    <lineage>
        <taxon>Eukaryota</taxon>
        <taxon>Fungi</taxon>
        <taxon>Dikarya</taxon>
        <taxon>Ascomycota</taxon>
        <taxon>Pezizomycotina</taxon>
        <taxon>Sordariomycetes</taxon>
        <taxon>Sordariomycetidae</taxon>
        <taxon>Sordariales</taxon>
        <taxon>Sordariales incertae sedis</taxon>
        <taxon>Madurella</taxon>
    </lineage>
</organism>
<evidence type="ECO:0000313" key="5">
    <source>
        <dbReference type="EMBL" id="KXX82179.1"/>
    </source>
</evidence>
<dbReference type="Pfam" id="PF21046">
    <property type="entry name" value="Rad26-like_C"/>
    <property type="match status" value="1"/>
</dbReference>
<dbReference type="VEuPathDB" id="FungiDB:MMYC01_201680"/>
<dbReference type="STRING" id="100816.A0A175WFD0"/>
<evidence type="ECO:0000259" key="4">
    <source>
        <dbReference type="Pfam" id="PF21048"/>
    </source>
</evidence>
<evidence type="ECO:0000256" key="1">
    <source>
        <dbReference type="SAM" id="MobiDB-lite"/>
    </source>
</evidence>
<accession>A0A175WFD0</accession>
<dbReference type="Pfam" id="PF12331">
    <property type="entry name" value="Rad26-like_helical_rpts"/>
    <property type="match status" value="1"/>
</dbReference>
<feature type="compositionally biased region" description="Acidic residues" evidence="1">
    <location>
        <begin position="724"/>
        <end position="734"/>
    </location>
</feature>
<protein>
    <recommendedName>
        <fullName evidence="7">DNA repair protein Rad26</fullName>
    </recommendedName>
</protein>
<feature type="domain" description="Rad26-like helical repeats" evidence="2">
    <location>
        <begin position="472"/>
        <end position="757"/>
    </location>
</feature>
<feature type="compositionally biased region" description="Basic and acidic residues" evidence="1">
    <location>
        <begin position="713"/>
        <end position="723"/>
    </location>
</feature>
<comment type="caution">
    <text evidence="5">The sequence shown here is derived from an EMBL/GenBank/DDBJ whole genome shotgun (WGS) entry which is preliminary data.</text>
</comment>
<dbReference type="InterPro" id="IPR048379">
    <property type="entry name" value="Rad26-like_C"/>
</dbReference>
<feature type="region of interest" description="Disordered" evidence="1">
    <location>
        <begin position="682"/>
        <end position="734"/>
    </location>
</feature>
<gene>
    <name evidence="5" type="ORF">MMYC01_201680</name>
</gene>
<dbReference type="Proteomes" id="UP000078237">
    <property type="component" value="Unassembled WGS sequence"/>
</dbReference>
<keyword evidence="6" id="KW-1185">Reference proteome</keyword>
<dbReference type="InterPro" id="IPR022093">
    <property type="entry name" value="Rad26-like_helical"/>
</dbReference>
<dbReference type="InterPro" id="IPR048380">
    <property type="entry name" value="Rad26-like_N"/>
</dbReference>
<name>A0A175WFD0_9PEZI</name>
<evidence type="ECO:0008006" key="7">
    <source>
        <dbReference type="Google" id="ProtNLM"/>
    </source>
</evidence>
<proteinExistence type="predicted"/>